<feature type="region of interest" description="Disordered" evidence="1">
    <location>
        <begin position="44"/>
        <end position="81"/>
    </location>
</feature>
<dbReference type="EMBL" id="JBFOLJ010000004">
    <property type="protein sequence ID" value="KAL2545466.1"/>
    <property type="molecule type" value="Genomic_DNA"/>
</dbReference>
<name>A0ABD1W7G2_9LAMI</name>
<keyword evidence="3" id="KW-1185">Reference proteome</keyword>
<dbReference type="Proteomes" id="UP001604277">
    <property type="component" value="Unassembled WGS sequence"/>
</dbReference>
<gene>
    <name evidence="2" type="ORF">Fot_14699</name>
</gene>
<sequence>MISLVKPSCGCDKAVEKEVVTQFFIFLGFKCYVDWLRASLPLVKKRSSSPQSSKGGGDGASLEKHFSSQEHRKSSSHVSSMRLHNLAVSTEHSVRAELENDGEENSEAMRVGGYVCIGGKWLGDEGRFFGKPRGLRWSS</sequence>
<evidence type="ECO:0000256" key="1">
    <source>
        <dbReference type="SAM" id="MobiDB-lite"/>
    </source>
</evidence>
<protein>
    <submittedName>
        <fullName evidence="2">Uncharacterized protein</fullName>
    </submittedName>
</protein>
<evidence type="ECO:0000313" key="3">
    <source>
        <dbReference type="Proteomes" id="UP001604277"/>
    </source>
</evidence>
<organism evidence="2 3">
    <name type="scientific">Forsythia ovata</name>
    <dbReference type="NCBI Taxonomy" id="205694"/>
    <lineage>
        <taxon>Eukaryota</taxon>
        <taxon>Viridiplantae</taxon>
        <taxon>Streptophyta</taxon>
        <taxon>Embryophyta</taxon>
        <taxon>Tracheophyta</taxon>
        <taxon>Spermatophyta</taxon>
        <taxon>Magnoliopsida</taxon>
        <taxon>eudicotyledons</taxon>
        <taxon>Gunneridae</taxon>
        <taxon>Pentapetalae</taxon>
        <taxon>asterids</taxon>
        <taxon>lamiids</taxon>
        <taxon>Lamiales</taxon>
        <taxon>Oleaceae</taxon>
        <taxon>Forsythieae</taxon>
        <taxon>Forsythia</taxon>
    </lineage>
</organism>
<proteinExistence type="predicted"/>
<reference evidence="3" key="1">
    <citation type="submission" date="2024-07" db="EMBL/GenBank/DDBJ databases">
        <title>Two chromosome-level genome assemblies of Korean endemic species Abeliophyllum distichum and Forsythia ovata (Oleaceae).</title>
        <authorList>
            <person name="Jang H."/>
        </authorList>
    </citation>
    <scope>NUCLEOTIDE SEQUENCE [LARGE SCALE GENOMIC DNA]</scope>
</reference>
<feature type="compositionally biased region" description="Basic and acidic residues" evidence="1">
    <location>
        <begin position="61"/>
        <end position="73"/>
    </location>
</feature>
<comment type="caution">
    <text evidence="2">The sequence shown here is derived from an EMBL/GenBank/DDBJ whole genome shotgun (WGS) entry which is preliminary data.</text>
</comment>
<accession>A0ABD1W7G2</accession>
<dbReference type="AlphaFoldDB" id="A0ABD1W7G2"/>
<evidence type="ECO:0000313" key="2">
    <source>
        <dbReference type="EMBL" id="KAL2545466.1"/>
    </source>
</evidence>